<name>A0A4C1V8J6_EUMVA</name>
<dbReference type="AlphaFoldDB" id="A0A4C1V8J6"/>
<organism evidence="1 2">
    <name type="scientific">Eumeta variegata</name>
    <name type="common">Bagworm moth</name>
    <name type="synonym">Eumeta japonica</name>
    <dbReference type="NCBI Taxonomy" id="151549"/>
    <lineage>
        <taxon>Eukaryota</taxon>
        <taxon>Metazoa</taxon>
        <taxon>Ecdysozoa</taxon>
        <taxon>Arthropoda</taxon>
        <taxon>Hexapoda</taxon>
        <taxon>Insecta</taxon>
        <taxon>Pterygota</taxon>
        <taxon>Neoptera</taxon>
        <taxon>Endopterygota</taxon>
        <taxon>Lepidoptera</taxon>
        <taxon>Glossata</taxon>
        <taxon>Ditrysia</taxon>
        <taxon>Tineoidea</taxon>
        <taxon>Psychidae</taxon>
        <taxon>Oiketicinae</taxon>
        <taxon>Eumeta</taxon>
    </lineage>
</organism>
<dbReference type="EMBL" id="BGZK01000291">
    <property type="protein sequence ID" value="GBP34632.1"/>
    <property type="molecule type" value="Genomic_DNA"/>
</dbReference>
<reference evidence="1 2" key="1">
    <citation type="journal article" date="2019" name="Commun. Biol.">
        <title>The bagworm genome reveals a unique fibroin gene that provides high tensile strength.</title>
        <authorList>
            <person name="Kono N."/>
            <person name="Nakamura H."/>
            <person name="Ohtoshi R."/>
            <person name="Tomita M."/>
            <person name="Numata K."/>
            <person name="Arakawa K."/>
        </authorList>
    </citation>
    <scope>NUCLEOTIDE SEQUENCE [LARGE SCALE GENOMIC DNA]</scope>
</reference>
<protein>
    <submittedName>
        <fullName evidence="1">Uncharacterized protein</fullName>
    </submittedName>
</protein>
<accession>A0A4C1V8J6</accession>
<evidence type="ECO:0000313" key="1">
    <source>
        <dbReference type="EMBL" id="GBP34632.1"/>
    </source>
</evidence>
<dbReference type="Proteomes" id="UP000299102">
    <property type="component" value="Unassembled WGS sequence"/>
</dbReference>
<keyword evidence="2" id="KW-1185">Reference proteome</keyword>
<comment type="caution">
    <text evidence="1">The sequence shown here is derived from an EMBL/GenBank/DDBJ whole genome shotgun (WGS) entry which is preliminary data.</text>
</comment>
<sequence length="150" mass="16915">MVLNIGIREWEQDWDQASGPIVDSELTRTTRPGRNYDRHPPCHTACSESWKRLPHTSIAIVYSKSALQTPVRARLMCGFRGLEQRRPRRGFRPALFHFYAHQNGGRGELYEISPGLLLMAPPGFWAAPALVTGAVNGLRCYNKTQSTLIP</sequence>
<evidence type="ECO:0000313" key="2">
    <source>
        <dbReference type="Proteomes" id="UP000299102"/>
    </source>
</evidence>
<gene>
    <name evidence="1" type="ORF">EVAR_19023_1</name>
</gene>
<proteinExistence type="predicted"/>